<dbReference type="InterPro" id="IPR000601">
    <property type="entry name" value="PKD_dom"/>
</dbReference>
<dbReference type="RefSeq" id="WP_109723355.1">
    <property type="nucleotide sequence ID" value="NZ_MSZV01000059.1"/>
</dbReference>
<dbReference type="PROSITE" id="PS00138">
    <property type="entry name" value="SUBTILASE_SER"/>
    <property type="match status" value="1"/>
</dbReference>
<feature type="chain" id="PRO_5016362374" evidence="11">
    <location>
        <begin position="29"/>
        <end position="855"/>
    </location>
</feature>
<keyword evidence="8" id="KW-0865">Zymogen</keyword>
<dbReference type="InterPro" id="IPR023828">
    <property type="entry name" value="Peptidase_S8_Ser-AS"/>
</dbReference>
<dbReference type="PANTHER" id="PTHR14218:SF15">
    <property type="entry name" value="TRIPEPTIDYL-PEPTIDASE 1"/>
    <property type="match status" value="1"/>
</dbReference>
<dbReference type="SUPFAM" id="SSF49299">
    <property type="entry name" value="PKD domain"/>
    <property type="match status" value="1"/>
</dbReference>
<dbReference type="InterPro" id="IPR050819">
    <property type="entry name" value="Tripeptidyl-peptidase_I"/>
</dbReference>
<dbReference type="Gene3D" id="2.60.120.380">
    <property type="match status" value="2"/>
</dbReference>
<evidence type="ECO:0000256" key="10">
    <source>
        <dbReference type="SAM" id="MobiDB-lite"/>
    </source>
</evidence>
<gene>
    <name evidence="14" type="ORF">C7456_10616</name>
</gene>
<keyword evidence="2" id="KW-0964">Secreted</keyword>
<dbReference type="Pfam" id="PF18911">
    <property type="entry name" value="PKD_4"/>
    <property type="match status" value="1"/>
</dbReference>
<dbReference type="GO" id="GO:0046872">
    <property type="term" value="F:metal ion binding"/>
    <property type="evidence" value="ECO:0007669"/>
    <property type="project" value="UniProtKB-UniRule"/>
</dbReference>
<dbReference type="CDD" id="cd00146">
    <property type="entry name" value="PKD"/>
    <property type="match status" value="1"/>
</dbReference>
<evidence type="ECO:0000256" key="5">
    <source>
        <dbReference type="ARBA" id="ARBA00022801"/>
    </source>
</evidence>
<keyword evidence="4 9" id="KW-0479">Metal-binding</keyword>
<evidence type="ECO:0000259" key="13">
    <source>
        <dbReference type="PROSITE" id="PS51695"/>
    </source>
</evidence>
<proteinExistence type="predicted"/>
<feature type="compositionally biased region" description="Gly residues" evidence="10">
    <location>
        <begin position="637"/>
        <end position="646"/>
    </location>
</feature>
<dbReference type="CDD" id="cd11377">
    <property type="entry name" value="Pro-peptidase_S53"/>
    <property type="match status" value="1"/>
</dbReference>
<dbReference type="SUPFAM" id="SSF52743">
    <property type="entry name" value="Subtilisin-like"/>
    <property type="match status" value="1"/>
</dbReference>
<dbReference type="Pfam" id="PF04151">
    <property type="entry name" value="PPC"/>
    <property type="match status" value="2"/>
</dbReference>
<feature type="binding site" evidence="9">
    <location>
        <position position="530"/>
    </location>
    <ligand>
        <name>Ca(2+)</name>
        <dbReference type="ChEBI" id="CHEBI:29108"/>
    </ligand>
</feature>
<evidence type="ECO:0000256" key="6">
    <source>
        <dbReference type="ARBA" id="ARBA00022825"/>
    </source>
</evidence>
<dbReference type="GO" id="GO:0006508">
    <property type="term" value="P:proteolysis"/>
    <property type="evidence" value="ECO:0007669"/>
    <property type="project" value="UniProtKB-KW"/>
</dbReference>
<sequence length="855" mass="87240">MQNKFLVLRRSLLAAAVGLTLASAAASATDASTLAATDTSPVAAHAVALRKNESYTGQLPFSQPMHVEIALKLRNGDELKSFIAAARQGYAPLAQRYMSREQFLQRHAPTADQAQAVANFLSRAGFTNVTISDNRMLVSGDATADVAQAAFHTSFAKVRSHDGRDTYANTSDAHIPAALQDSVLSVIGLQDVHRAHTFARVAKRDALTPQAVTGHNPTEFAAIYGGAGAPTGAGVKVGIITQGKLTQVVTDLNKFTSNNGLATVTTTTVNTNGTSSDTSGLGEWDLDSQDIVGMAGGQVGGLIFYNIPTLSNSNLTADINKVVSDNQVKIINVSLGECETDAKSDGSAAAQDQAFQQAVAQGQTFSISTGDDGADECGDGGTTPSWPAASQYVVAVAGTKLDASTTTWNSEVVWNELSNDEGATGGSESTFEPKPSWQTLWTGSHRGVADVAFDGDPESGAKVIVNGSTEQIGGTSLSAPLFSGFWARVLAAKGTDVGFAGPLIYQLPASDFHDITSGNNDGESASAGYDLASGRGSIIMASAINDIGGGGGGGTNNPPVANFGVTTSGLTASFTDSSTDSDGSIVSRSWSFGDGGTSTATNPSHTYAAAGTYTVSLTVTDDDGATNTKTQSVTVSSGGGGGGGSLQNGVPVTNQSGSKGQQLSYTAVVPSGASNLVISISGGSGDADLYVKYGSAPTLTSYDCRPYKTGNSESCTFAAPQAGTYYVMINGYAAFSGVSVQASWSTGGGGGGGNVLQNGVPVTGLSASTGNSVTYTMNVPAGESSLSFAISGGTGDADLYVKRGSAPTTSSYDCRPYKTGNNETCTFSSPQSGTYYVTVRAYQTYSGVSLTGSYH</sequence>
<dbReference type="InterPro" id="IPR015366">
    <property type="entry name" value="S53_propep"/>
</dbReference>
<keyword evidence="6 9" id="KW-0720">Serine protease</keyword>
<dbReference type="OrthoDB" id="6847547at2"/>
<dbReference type="InterPro" id="IPR022409">
    <property type="entry name" value="PKD/Chitinase_dom"/>
</dbReference>
<keyword evidence="7 9" id="KW-0106">Calcium</keyword>
<dbReference type="InterPro" id="IPR006311">
    <property type="entry name" value="TAT_signal"/>
</dbReference>
<feature type="domain" description="PKD" evidence="12">
    <location>
        <begin position="555"/>
        <end position="635"/>
    </location>
</feature>
<dbReference type="AlphaFoldDB" id="A0A316I2Z6"/>
<dbReference type="SUPFAM" id="SSF54897">
    <property type="entry name" value="Protease propeptides/inhibitors"/>
    <property type="match status" value="1"/>
</dbReference>
<dbReference type="Gene3D" id="2.60.40.10">
    <property type="entry name" value="Immunoglobulins"/>
    <property type="match status" value="1"/>
</dbReference>
<evidence type="ECO:0000256" key="2">
    <source>
        <dbReference type="ARBA" id="ARBA00022525"/>
    </source>
</evidence>
<keyword evidence="11" id="KW-0732">Signal</keyword>
<dbReference type="Pfam" id="PF09286">
    <property type="entry name" value="Pro-kuma_activ"/>
    <property type="match status" value="1"/>
</dbReference>
<feature type="active site" description="Charge relay system" evidence="9">
    <location>
        <position position="287"/>
    </location>
</feature>
<evidence type="ECO:0000313" key="15">
    <source>
        <dbReference type="Proteomes" id="UP000245812"/>
    </source>
</evidence>
<evidence type="ECO:0000256" key="3">
    <source>
        <dbReference type="ARBA" id="ARBA00022670"/>
    </source>
</evidence>
<evidence type="ECO:0000256" key="1">
    <source>
        <dbReference type="ARBA" id="ARBA00004613"/>
    </source>
</evidence>
<keyword evidence="15" id="KW-1185">Reference proteome</keyword>
<dbReference type="PROSITE" id="PS51318">
    <property type="entry name" value="TAT"/>
    <property type="match status" value="1"/>
</dbReference>
<comment type="caution">
    <text evidence="14">The sequence shown here is derived from an EMBL/GenBank/DDBJ whole genome shotgun (WGS) entry which is preliminary data.</text>
</comment>
<dbReference type="EMBL" id="QGHC01000006">
    <property type="protein sequence ID" value="PWK87528.1"/>
    <property type="molecule type" value="Genomic_DNA"/>
</dbReference>
<name>A0A316I2Z6_9GAMM</name>
<dbReference type="PROSITE" id="PS51695">
    <property type="entry name" value="SEDOLISIN"/>
    <property type="match status" value="1"/>
</dbReference>
<evidence type="ECO:0000256" key="9">
    <source>
        <dbReference type="PROSITE-ProRule" id="PRU01032"/>
    </source>
</evidence>
<feature type="active site" description="Charge relay system" evidence="9">
    <location>
        <position position="476"/>
    </location>
</feature>
<evidence type="ECO:0000256" key="4">
    <source>
        <dbReference type="ARBA" id="ARBA00022723"/>
    </source>
</evidence>
<feature type="domain" description="Peptidase S53" evidence="13">
    <location>
        <begin position="214"/>
        <end position="550"/>
    </location>
</feature>
<dbReference type="InterPro" id="IPR007280">
    <property type="entry name" value="Peptidase_C_arc/bac"/>
</dbReference>
<protein>
    <submittedName>
        <fullName evidence="14">Xanthomonalisin</fullName>
    </submittedName>
</protein>
<dbReference type="GO" id="GO:0004252">
    <property type="term" value="F:serine-type endopeptidase activity"/>
    <property type="evidence" value="ECO:0007669"/>
    <property type="project" value="UniProtKB-UniRule"/>
</dbReference>
<comment type="cofactor">
    <cofactor evidence="9">
        <name>Ca(2+)</name>
        <dbReference type="ChEBI" id="CHEBI:29108"/>
    </cofactor>
    <text evidence="9">Binds 1 Ca(2+) ion per subunit.</text>
</comment>
<comment type="subcellular location">
    <subcellularLocation>
        <location evidence="1">Secreted</location>
    </subcellularLocation>
</comment>
<dbReference type="InterPro" id="IPR036852">
    <property type="entry name" value="Peptidase_S8/S53_dom_sf"/>
</dbReference>
<dbReference type="InterPro" id="IPR030400">
    <property type="entry name" value="Sedolisin_dom"/>
</dbReference>
<dbReference type="InterPro" id="IPR013783">
    <property type="entry name" value="Ig-like_fold"/>
</dbReference>
<feature type="region of interest" description="Disordered" evidence="10">
    <location>
        <begin position="624"/>
        <end position="658"/>
    </location>
</feature>
<dbReference type="FunFam" id="2.60.120.380:FF:000013">
    <property type="entry name" value="Alkaline serine protease"/>
    <property type="match status" value="2"/>
</dbReference>
<evidence type="ECO:0000256" key="8">
    <source>
        <dbReference type="ARBA" id="ARBA00023145"/>
    </source>
</evidence>
<evidence type="ECO:0000313" key="14">
    <source>
        <dbReference type="EMBL" id="PWK87528.1"/>
    </source>
</evidence>
<dbReference type="GO" id="GO:0008240">
    <property type="term" value="F:tripeptidyl-peptidase activity"/>
    <property type="evidence" value="ECO:0007669"/>
    <property type="project" value="TreeGrafter"/>
</dbReference>
<dbReference type="CDD" id="cd04056">
    <property type="entry name" value="Peptidases_S53"/>
    <property type="match status" value="1"/>
</dbReference>
<feature type="binding site" evidence="9">
    <location>
        <position position="528"/>
    </location>
    <ligand>
        <name>Ca(2+)</name>
        <dbReference type="ChEBI" id="CHEBI:29108"/>
    </ligand>
</feature>
<feature type="compositionally biased region" description="Polar residues" evidence="10">
    <location>
        <begin position="647"/>
        <end position="658"/>
    </location>
</feature>
<organism evidence="14 15">
    <name type="scientific">Fulvimonas soli</name>
    <dbReference type="NCBI Taxonomy" id="155197"/>
    <lineage>
        <taxon>Bacteria</taxon>
        <taxon>Pseudomonadati</taxon>
        <taxon>Pseudomonadota</taxon>
        <taxon>Gammaproteobacteria</taxon>
        <taxon>Lysobacterales</taxon>
        <taxon>Rhodanobacteraceae</taxon>
        <taxon>Fulvimonas</taxon>
    </lineage>
</organism>
<dbReference type="Proteomes" id="UP000245812">
    <property type="component" value="Unassembled WGS sequence"/>
</dbReference>
<evidence type="ECO:0000259" key="12">
    <source>
        <dbReference type="PROSITE" id="PS50093"/>
    </source>
</evidence>
<dbReference type="GO" id="GO:0005576">
    <property type="term" value="C:extracellular region"/>
    <property type="evidence" value="ECO:0007669"/>
    <property type="project" value="UniProtKB-SubCell"/>
</dbReference>
<dbReference type="PROSITE" id="PS50093">
    <property type="entry name" value="PKD"/>
    <property type="match status" value="1"/>
</dbReference>
<feature type="signal peptide" evidence="11">
    <location>
        <begin position="1"/>
        <end position="28"/>
    </location>
</feature>
<feature type="active site" description="Charge relay system" evidence="9">
    <location>
        <position position="283"/>
    </location>
</feature>
<dbReference type="PANTHER" id="PTHR14218">
    <property type="entry name" value="PROTEASE S8 TRIPEPTIDYL PEPTIDASE I CLN2"/>
    <property type="match status" value="1"/>
</dbReference>
<evidence type="ECO:0000256" key="7">
    <source>
        <dbReference type="ARBA" id="ARBA00022837"/>
    </source>
</evidence>
<feature type="binding site" evidence="9">
    <location>
        <position position="515"/>
    </location>
    <ligand>
        <name>Ca(2+)</name>
        <dbReference type="ChEBI" id="CHEBI:29108"/>
    </ligand>
</feature>
<dbReference type="InterPro" id="IPR035986">
    <property type="entry name" value="PKD_dom_sf"/>
</dbReference>
<dbReference type="SMART" id="SM00944">
    <property type="entry name" value="Pro-kuma_activ"/>
    <property type="match status" value="1"/>
</dbReference>
<reference evidence="14 15" key="1">
    <citation type="submission" date="2018-05" db="EMBL/GenBank/DDBJ databases">
        <title>Genomic Encyclopedia of Type Strains, Phase IV (KMG-IV): sequencing the most valuable type-strain genomes for metagenomic binning, comparative biology and taxonomic classification.</title>
        <authorList>
            <person name="Goeker M."/>
        </authorList>
    </citation>
    <scope>NUCLEOTIDE SEQUENCE [LARGE SCALE GENOMIC DNA]</scope>
    <source>
        <strain evidence="14 15">DSM 14263</strain>
    </source>
</reference>
<feature type="compositionally biased region" description="Polar residues" evidence="10">
    <location>
        <begin position="624"/>
        <end position="635"/>
    </location>
</feature>
<dbReference type="Gene3D" id="3.40.50.200">
    <property type="entry name" value="Peptidase S8/S53 domain"/>
    <property type="match status" value="1"/>
</dbReference>
<evidence type="ECO:0000256" key="11">
    <source>
        <dbReference type="SAM" id="SignalP"/>
    </source>
</evidence>
<feature type="binding site" evidence="9">
    <location>
        <position position="514"/>
    </location>
    <ligand>
        <name>Ca(2+)</name>
        <dbReference type="ChEBI" id="CHEBI:29108"/>
    </ligand>
</feature>
<keyword evidence="3 9" id="KW-0645">Protease</keyword>
<accession>A0A316I2Z6</accession>
<keyword evidence="5 9" id="KW-0378">Hydrolase</keyword>
<dbReference type="SMART" id="SM00089">
    <property type="entry name" value="PKD"/>
    <property type="match status" value="1"/>
</dbReference>